<sequence>MGKELVLLYGLCKELKVIFNVDLNENIENSVNYILKSVSLQQQKITIFEQNLKKLDSVNQGEEVNFQKRCDILELKLALLSPQIELQLSEERISYLKMENIMLKDQLASKNQYLIDIKNEIKQINTDINAIRGYAQDINIPDNLQILTHTIQTKISKQEQFVQCNLGQYYYGKYIKTIQNNEFTVKSIQNDIEQLQQSVTKITIPDLSQSFIYIETEVEKIVSNYLLLTQNNKVLKNQLLDLNLKLFSVTENINSLKYDLQKQQKQYQKVLNSNKQLEVILSLKNEEIELLLLKPVQDFAQKAKNYSSDIKLRTKPDLLLNILSNVILGSLKPVPLNFIKLVKSTRELYLGSLDEQVSQELRLSMLCDMKDSLNRMLKVQ</sequence>
<evidence type="ECO:0000313" key="3">
    <source>
        <dbReference type="Proteomes" id="UP000018208"/>
    </source>
</evidence>
<keyword evidence="3" id="KW-1185">Reference proteome</keyword>
<name>V6LLN0_9EUKA</name>
<evidence type="ECO:0000313" key="1">
    <source>
        <dbReference type="EMBL" id="EST45605.1"/>
    </source>
</evidence>
<dbReference type="EMBL" id="AUWU02000001">
    <property type="protein sequence ID" value="KAH0577105.1"/>
    <property type="molecule type" value="Genomic_DNA"/>
</dbReference>
<protein>
    <submittedName>
        <fullName evidence="1">Uncharacterized protein</fullName>
    </submittedName>
</protein>
<dbReference type="VEuPathDB" id="GiardiaDB:SS50377_20455"/>
<reference evidence="2" key="2">
    <citation type="submission" date="2020-12" db="EMBL/GenBank/DDBJ databases">
        <title>New Spironucleus salmonicida genome in near-complete chromosomes.</title>
        <authorList>
            <person name="Xu F."/>
            <person name="Kurt Z."/>
            <person name="Jimenez-Gonzalez A."/>
            <person name="Astvaldsson A."/>
            <person name="Andersson J.O."/>
            <person name="Svard S.G."/>
        </authorList>
    </citation>
    <scope>NUCLEOTIDE SEQUENCE</scope>
    <source>
        <strain evidence="2">ATCC 50377</strain>
    </source>
</reference>
<evidence type="ECO:0000313" key="2">
    <source>
        <dbReference type="EMBL" id="KAH0577105.1"/>
    </source>
</evidence>
<dbReference type="AlphaFoldDB" id="V6LLN0"/>
<organism evidence="1">
    <name type="scientific">Spironucleus salmonicida</name>
    <dbReference type="NCBI Taxonomy" id="348837"/>
    <lineage>
        <taxon>Eukaryota</taxon>
        <taxon>Metamonada</taxon>
        <taxon>Diplomonadida</taxon>
        <taxon>Hexamitidae</taxon>
        <taxon>Hexamitinae</taxon>
        <taxon>Spironucleus</taxon>
    </lineage>
</organism>
<reference evidence="1 2" key="1">
    <citation type="journal article" date="2014" name="PLoS Genet.">
        <title>The Genome of Spironucleus salmonicida Highlights a Fish Pathogen Adapted to Fluctuating Environments.</title>
        <authorList>
            <person name="Xu F."/>
            <person name="Jerlstrom-Hultqvist J."/>
            <person name="Einarsson E."/>
            <person name="Astvaldsson A."/>
            <person name="Svard S.G."/>
            <person name="Andersson J.O."/>
        </authorList>
    </citation>
    <scope>NUCLEOTIDE SEQUENCE</scope>
    <source>
        <strain evidence="2">ATCC 50377</strain>
    </source>
</reference>
<gene>
    <name evidence="1" type="ORF">SS50377_14457</name>
    <name evidence="2" type="ORF">SS50377_20455</name>
</gene>
<dbReference type="EMBL" id="KI546090">
    <property type="protein sequence ID" value="EST45605.1"/>
    <property type="molecule type" value="Genomic_DNA"/>
</dbReference>
<proteinExistence type="predicted"/>
<dbReference type="Proteomes" id="UP000018208">
    <property type="component" value="Unassembled WGS sequence"/>
</dbReference>
<accession>V6LLN0</accession>